<evidence type="ECO:0000259" key="7">
    <source>
        <dbReference type="PROSITE" id="PS50126"/>
    </source>
</evidence>
<reference evidence="9" key="1">
    <citation type="submission" date="2017-11" db="EMBL/GenBank/DDBJ databases">
        <title>Phenotypic and genomic properties of facultatively anaerobic sulfur-reducing natronoarchaea from hypersaline soda lakes.</title>
        <authorList>
            <person name="Sorokin D.Y."/>
            <person name="Kublanov I.V."/>
            <person name="Roman P."/>
            <person name="Sinninghe Damste J.S."/>
            <person name="Golyshin P.N."/>
            <person name="Rojo D."/>
            <person name="Ciordia S."/>
            <person name="Mena M.D.C."/>
            <person name="Ferrer M."/>
            <person name="Messina E."/>
            <person name="Smedile F."/>
            <person name="La Spada G."/>
            <person name="La Cono V."/>
            <person name="Yakimov M.M."/>
        </authorList>
    </citation>
    <scope>NUCLEOTIDE SEQUENCE [LARGE SCALE GENOMIC DNA]</scope>
    <source>
        <strain evidence="9">AArc-Sl</strain>
    </source>
</reference>
<dbReference type="GO" id="GO:0006364">
    <property type="term" value="P:rRNA processing"/>
    <property type="evidence" value="ECO:0007669"/>
    <property type="project" value="UniProtKB-UniRule"/>
</dbReference>
<dbReference type="EC" id="3.1.26.-" evidence="6"/>
<accession>A0A343TLK9</accession>
<dbReference type="KEGG" id="hdf:AArcSl_2359"/>
<feature type="domain" description="S1 motif" evidence="7">
    <location>
        <begin position="104"/>
        <end position="188"/>
    </location>
</feature>
<dbReference type="InterPro" id="IPR016730">
    <property type="entry name" value="RNA-bd_FAU-1"/>
</dbReference>
<keyword evidence="4 6" id="KW-0378">Hydrolase</keyword>
<organism evidence="8 9">
    <name type="scientific">Halalkaliarchaeum desulfuricum</name>
    <dbReference type="NCBI Taxonomy" id="2055893"/>
    <lineage>
        <taxon>Archaea</taxon>
        <taxon>Methanobacteriati</taxon>
        <taxon>Methanobacteriota</taxon>
        <taxon>Stenosarchaea group</taxon>
        <taxon>Halobacteria</taxon>
        <taxon>Halobacteriales</taxon>
        <taxon>Haloferacaceae</taxon>
        <taxon>Halalkaliarchaeum</taxon>
    </lineage>
</organism>
<dbReference type="PROSITE" id="PS50126">
    <property type="entry name" value="S1"/>
    <property type="match status" value="1"/>
</dbReference>
<protein>
    <recommendedName>
        <fullName evidence="6">Probable ribonuclease FAU-1</fullName>
        <ecNumber evidence="6">3.1.26.-</ecNumber>
    </recommendedName>
    <alternativeName>
        <fullName evidence="6">RNA-binding protein FAU-1</fullName>
    </alternativeName>
</protein>
<comment type="function">
    <text evidence="6">Probable RNase involved in rRNA stability through maturation and/or degradation of precursor rRNAs. Binds to RNA in loop regions with AU-rich sequences.</text>
</comment>
<keyword evidence="5 6" id="KW-0694">RNA-binding</keyword>
<evidence type="ECO:0000256" key="4">
    <source>
        <dbReference type="ARBA" id="ARBA00022801"/>
    </source>
</evidence>
<dbReference type="AlphaFoldDB" id="A0A343TLK9"/>
<evidence type="ECO:0000256" key="5">
    <source>
        <dbReference type="ARBA" id="ARBA00022884"/>
    </source>
</evidence>
<dbReference type="Proteomes" id="UP000263012">
    <property type="component" value="Chromosome"/>
</dbReference>
<evidence type="ECO:0000256" key="3">
    <source>
        <dbReference type="ARBA" id="ARBA00022759"/>
    </source>
</evidence>
<comment type="similarity">
    <text evidence="6">Belongs to the FAU-1 family.</text>
</comment>
<dbReference type="EMBL" id="CP025066">
    <property type="protein sequence ID" value="AUX09981.1"/>
    <property type="molecule type" value="Genomic_DNA"/>
</dbReference>
<evidence type="ECO:0000313" key="8">
    <source>
        <dbReference type="EMBL" id="AUX09981.1"/>
    </source>
</evidence>
<sequence>MSGDGNDSLDCDDVNVRIRGVYTTALTQLFLDSGFDVVGVSGAIDRRFDEKFPAAGHDVAVETTDDRQGVGVEGDPEAVPAVRDSLVNALGRDTFAWPDPTPRGSVFRGRVTETLGGGAVVDLTVGSAGEGDADTGGPMTTDHLASEGYLPFDNADEHVSVGDELRVQVTSSSPPWANRRPELDTTIRAYGGVAVLERGREGTTVDTYDDRAARELAGMTDLLGLEPPDGWGLKWTHAATDLEMNALSSGLEIAIERADALEQTLSGAGETNQTGSARPEALASPGAGTWLWFGRESRFALDARRRDVTTTMPGHHRIKAGAEPAGSGVDFVEALCEPDGDDEFPFETVTAQFGPHEDEEIRIEHGKPDGRLITLGAGTVTELEPDGTLTVERPMTGRGSYDGLGVAREEGDVAVTKFREGRWWYPTTYRDESGTPKGTYVNVCTPVEIFPETIRYVDLHVDVVRHGDGTVERVDDDELDAAEAAGNVPADLAQKARAVASALENAL</sequence>
<dbReference type="SUPFAM" id="SSF159234">
    <property type="entry name" value="FomD-like"/>
    <property type="match status" value="1"/>
</dbReference>
<keyword evidence="1 6" id="KW-0698">rRNA processing</keyword>
<dbReference type="InterPro" id="IPR003029">
    <property type="entry name" value="S1_domain"/>
</dbReference>
<dbReference type="HAMAP" id="MF_01910">
    <property type="entry name" value="RNA_binding_AU_1"/>
    <property type="match status" value="1"/>
</dbReference>
<dbReference type="Pfam" id="PF04167">
    <property type="entry name" value="DUF402"/>
    <property type="match status" value="1"/>
</dbReference>
<keyword evidence="3 6" id="KW-0255">Endonuclease</keyword>
<dbReference type="InterPro" id="IPR007295">
    <property type="entry name" value="DUF402"/>
</dbReference>
<evidence type="ECO:0000256" key="1">
    <source>
        <dbReference type="ARBA" id="ARBA00022552"/>
    </source>
</evidence>
<proteinExistence type="inferred from homology"/>
<dbReference type="Gene3D" id="2.40.380.10">
    <property type="entry name" value="FomD-like"/>
    <property type="match status" value="1"/>
</dbReference>
<dbReference type="InterPro" id="IPR035930">
    <property type="entry name" value="FomD-like_sf"/>
</dbReference>
<evidence type="ECO:0000313" key="9">
    <source>
        <dbReference type="Proteomes" id="UP000263012"/>
    </source>
</evidence>
<dbReference type="PIRSF" id="PIRSF018644">
    <property type="entry name" value="RNA-binding_FAU-1"/>
    <property type="match status" value="1"/>
</dbReference>
<dbReference type="GO" id="GO:0035925">
    <property type="term" value="F:mRNA 3'-UTR AU-rich region binding"/>
    <property type="evidence" value="ECO:0007669"/>
    <property type="project" value="UniProtKB-UniRule"/>
</dbReference>
<dbReference type="GO" id="GO:0016891">
    <property type="term" value="F:RNA endonuclease activity producing 5'-phosphomonoesters, hydrolytic mechanism"/>
    <property type="evidence" value="ECO:0007669"/>
    <property type="project" value="UniProtKB-UniRule"/>
</dbReference>
<keyword evidence="9" id="KW-1185">Reference proteome</keyword>
<evidence type="ECO:0000256" key="2">
    <source>
        <dbReference type="ARBA" id="ARBA00022722"/>
    </source>
</evidence>
<keyword evidence="2 6" id="KW-0540">Nuclease</keyword>
<dbReference type="PANTHER" id="PTHR39159">
    <property type="match status" value="1"/>
</dbReference>
<gene>
    <name evidence="6" type="primary">fau-1</name>
    <name evidence="8" type="ORF">AArcSl_2359</name>
</gene>
<dbReference type="InterPro" id="IPR050212">
    <property type="entry name" value="Ntdp-like"/>
</dbReference>
<name>A0A343TLK9_9EURY</name>
<dbReference type="PANTHER" id="PTHR39159:SF1">
    <property type="entry name" value="UPF0374 PROTEIN YGAC"/>
    <property type="match status" value="1"/>
</dbReference>
<evidence type="ECO:0000256" key="6">
    <source>
        <dbReference type="HAMAP-Rule" id="MF_01910"/>
    </source>
</evidence>